<proteinExistence type="predicted"/>
<dbReference type="Proteomes" id="UP000729402">
    <property type="component" value="Unassembled WGS sequence"/>
</dbReference>
<dbReference type="EMBL" id="JAAALK010000086">
    <property type="protein sequence ID" value="KAG8081793.1"/>
    <property type="molecule type" value="Genomic_DNA"/>
</dbReference>
<evidence type="ECO:0000313" key="3">
    <source>
        <dbReference type="Proteomes" id="UP000729402"/>
    </source>
</evidence>
<accession>A0A8J5SWD6</accession>
<comment type="caution">
    <text evidence="2">The sequence shown here is derived from an EMBL/GenBank/DDBJ whole genome shotgun (WGS) entry which is preliminary data.</text>
</comment>
<evidence type="ECO:0000313" key="2">
    <source>
        <dbReference type="EMBL" id="KAG8081793.1"/>
    </source>
</evidence>
<name>A0A8J5SWD6_ZIZPA</name>
<protein>
    <submittedName>
        <fullName evidence="2">Uncharacterized protein</fullName>
    </submittedName>
</protein>
<reference evidence="2" key="2">
    <citation type="submission" date="2021-02" db="EMBL/GenBank/DDBJ databases">
        <authorList>
            <person name="Kimball J.A."/>
            <person name="Haas M.W."/>
            <person name="Macchietto M."/>
            <person name="Kono T."/>
            <person name="Duquette J."/>
            <person name="Shao M."/>
        </authorList>
    </citation>
    <scope>NUCLEOTIDE SEQUENCE</scope>
    <source>
        <tissue evidence="2">Fresh leaf tissue</tissue>
    </source>
</reference>
<evidence type="ECO:0000256" key="1">
    <source>
        <dbReference type="SAM" id="MobiDB-lite"/>
    </source>
</evidence>
<organism evidence="2 3">
    <name type="scientific">Zizania palustris</name>
    <name type="common">Northern wild rice</name>
    <dbReference type="NCBI Taxonomy" id="103762"/>
    <lineage>
        <taxon>Eukaryota</taxon>
        <taxon>Viridiplantae</taxon>
        <taxon>Streptophyta</taxon>
        <taxon>Embryophyta</taxon>
        <taxon>Tracheophyta</taxon>
        <taxon>Spermatophyta</taxon>
        <taxon>Magnoliopsida</taxon>
        <taxon>Liliopsida</taxon>
        <taxon>Poales</taxon>
        <taxon>Poaceae</taxon>
        <taxon>BOP clade</taxon>
        <taxon>Oryzoideae</taxon>
        <taxon>Oryzeae</taxon>
        <taxon>Zizaniinae</taxon>
        <taxon>Zizania</taxon>
    </lineage>
</organism>
<feature type="region of interest" description="Disordered" evidence="1">
    <location>
        <begin position="1"/>
        <end position="38"/>
    </location>
</feature>
<dbReference type="AlphaFoldDB" id="A0A8J5SWD6"/>
<sequence length="97" mass="10500">MVCHHAGVPRAPTTLPVRCSEPDTRPSRASRPQSLAAGSRKLAEAHRLHLDACTASNPPFGPLGLKSDLIITEEYFELLSLITIASEDGVYRFCGQV</sequence>
<keyword evidence="3" id="KW-1185">Reference proteome</keyword>
<reference evidence="2" key="1">
    <citation type="journal article" date="2021" name="bioRxiv">
        <title>Whole Genome Assembly and Annotation of Northern Wild Rice, Zizania palustris L., Supports a Whole Genome Duplication in the Zizania Genus.</title>
        <authorList>
            <person name="Haas M."/>
            <person name="Kono T."/>
            <person name="Macchietto M."/>
            <person name="Millas R."/>
            <person name="McGilp L."/>
            <person name="Shao M."/>
            <person name="Duquette J."/>
            <person name="Hirsch C.N."/>
            <person name="Kimball J."/>
        </authorList>
    </citation>
    <scope>NUCLEOTIDE SEQUENCE</scope>
    <source>
        <tissue evidence="2">Fresh leaf tissue</tissue>
    </source>
</reference>
<gene>
    <name evidence="2" type="ORF">GUJ93_ZPchr0014g46835</name>
</gene>